<evidence type="ECO:0000256" key="2">
    <source>
        <dbReference type="ARBA" id="ARBA00023015"/>
    </source>
</evidence>
<dbReference type="Pfam" id="PF03466">
    <property type="entry name" value="LysR_substrate"/>
    <property type="match status" value="1"/>
</dbReference>
<dbReference type="SUPFAM" id="SSF53850">
    <property type="entry name" value="Periplasmic binding protein-like II"/>
    <property type="match status" value="1"/>
</dbReference>
<evidence type="ECO:0000256" key="4">
    <source>
        <dbReference type="ARBA" id="ARBA00023163"/>
    </source>
</evidence>
<dbReference type="GO" id="GO:0000976">
    <property type="term" value="F:transcription cis-regulatory region binding"/>
    <property type="evidence" value="ECO:0007669"/>
    <property type="project" value="TreeGrafter"/>
</dbReference>
<dbReference type="PANTHER" id="PTHR30126">
    <property type="entry name" value="HTH-TYPE TRANSCRIPTIONAL REGULATOR"/>
    <property type="match status" value="1"/>
</dbReference>
<dbReference type="InterPro" id="IPR000847">
    <property type="entry name" value="LysR_HTH_N"/>
</dbReference>
<evidence type="ECO:0000313" key="6">
    <source>
        <dbReference type="EMBL" id="GEO11349.1"/>
    </source>
</evidence>
<dbReference type="InterPro" id="IPR005119">
    <property type="entry name" value="LysR_subst-bd"/>
</dbReference>
<name>A0A512BHB3_9BACT</name>
<dbReference type="RefSeq" id="WP_147205458.1">
    <property type="nucleotide sequence ID" value="NZ_BJYT01000019.1"/>
</dbReference>
<keyword evidence="7" id="KW-1185">Reference proteome</keyword>
<dbReference type="InterPro" id="IPR036390">
    <property type="entry name" value="WH_DNA-bd_sf"/>
</dbReference>
<keyword evidence="3" id="KW-0238">DNA-binding</keyword>
<sequence length="302" mass="33862">MLSTKHIIFLEVAAQKSFTKASEALFLSQPAISKSIRSLEDDYKAKLFERHGLKVELTAVGSLLYQKLLEVKNIQEQTQFEISYLNDKLQAKGILKLGASTTVALYILPKILSAFHKQFPGVEINLLNRNSEIVLDALLQQTINLGIIEGPIKSKQVTSLPFLTDKVIAVCSSKSDLTKKRMYTLKDLPSLPIVLREKGSGTLAALLQSLEKIKITLHDLNVKVRLGGTEALKNFLLESNCLGFLPKRSVLKELENGELTEINIEGLDIKRNFYFIQRKGEMTNELSKNLIAFAKDVYNQEL</sequence>
<dbReference type="PANTHER" id="PTHR30126:SF39">
    <property type="entry name" value="HTH-TYPE TRANSCRIPTIONAL REGULATOR CYSL"/>
    <property type="match status" value="1"/>
</dbReference>
<dbReference type="Pfam" id="PF00126">
    <property type="entry name" value="HTH_1"/>
    <property type="match status" value="1"/>
</dbReference>
<dbReference type="AlphaFoldDB" id="A0A512BHB3"/>
<dbReference type="PROSITE" id="PS50931">
    <property type="entry name" value="HTH_LYSR"/>
    <property type="match status" value="1"/>
</dbReference>
<evidence type="ECO:0000256" key="3">
    <source>
        <dbReference type="ARBA" id="ARBA00023125"/>
    </source>
</evidence>
<evidence type="ECO:0000313" key="7">
    <source>
        <dbReference type="Proteomes" id="UP000321513"/>
    </source>
</evidence>
<feature type="domain" description="HTH lysR-type" evidence="5">
    <location>
        <begin position="1"/>
        <end position="58"/>
    </location>
</feature>
<dbReference type="Gene3D" id="3.40.190.290">
    <property type="match status" value="1"/>
</dbReference>
<protein>
    <submittedName>
        <fullName evidence="6">Transcriptional regulator</fullName>
    </submittedName>
</protein>
<dbReference type="Gene3D" id="1.10.10.10">
    <property type="entry name" value="Winged helix-like DNA-binding domain superfamily/Winged helix DNA-binding domain"/>
    <property type="match status" value="1"/>
</dbReference>
<evidence type="ECO:0000256" key="1">
    <source>
        <dbReference type="ARBA" id="ARBA00009437"/>
    </source>
</evidence>
<keyword evidence="4" id="KW-0804">Transcription</keyword>
<dbReference type="InterPro" id="IPR036388">
    <property type="entry name" value="WH-like_DNA-bd_sf"/>
</dbReference>
<dbReference type="EMBL" id="BJYT01000019">
    <property type="protein sequence ID" value="GEO11349.1"/>
    <property type="molecule type" value="Genomic_DNA"/>
</dbReference>
<evidence type="ECO:0000259" key="5">
    <source>
        <dbReference type="PROSITE" id="PS50931"/>
    </source>
</evidence>
<dbReference type="GO" id="GO:0003700">
    <property type="term" value="F:DNA-binding transcription factor activity"/>
    <property type="evidence" value="ECO:0007669"/>
    <property type="project" value="InterPro"/>
</dbReference>
<organism evidence="6 7">
    <name type="scientific">Segetibacter aerophilus</name>
    <dbReference type="NCBI Taxonomy" id="670293"/>
    <lineage>
        <taxon>Bacteria</taxon>
        <taxon>Pseudomonadati</taxon>
        <taxon>Bacteroidota</taxon>
        <taxon>Chitinophagia</taxon>
        <taxon>Chitinophagales</taxon>
        <taxon>Chitinophagaceae</taxon>
        <taxon>Segetibacter</taxon>
    </lineage>
</organism>
<reference evidence="6 7" key="1">
    <citation type="submission" date="2019-07" db="EMBL/GenBank/DDBJ databases">
        <title>Whole genome shotgun sequence of Segetibacter aerophilus NBRC 106135.</title>
        <authorList>
            <person name="Hosoyama A."/>
            <person name="Uohara A."/>
            <person name="Ohji S."/>
            <person name="Ichikawa N."/>
        </authorList>
    </citation>
    <scope>NUCLEOTIDE SEQUENCE [LARGE SCALE GENOMIC DNA]</scope>
    <source>
        <strain evidence="6 7">NBRC 106135</strain>
    </source>
</reference>
<keyword evidence="2" id="KW-0805">Transcription regulation</keyword>
<comment type="caution">
    <text evidence="6">The sequence shown here is derived from an EMBL/GenBank/DDBJ whole genome shotgun (WGS) entry which is preliminary data.</text>
</comment>
<comment type="similarity">
    <text evidence="1">Belongs to the LysR transcriptional regulatory family.</text>
</comment>
<dbReference type="Proteomes" id="UP000321513">
    <property type="component" value="Unassembled WGS sequence"/>
</dbReference>
<dbReference type="PRINTS" id="PR00039">
    <property type="entry name" value="HTHLYSR"/>
</dbReference>
<accession>A0A512BHB3</accession>
<dbReference type="OrthoDB" id="9785745at2"/>
<proteinExistence type="inferred from homology"/>
<dbReference type="SUPFAM" id="SSF46785">
    <property type="entry name" value="Winged helix' DNA-binding domain"/>
    <property type="match status" value="1"/>
</dbReference>
<gene>
    <name evidence="6" type="ORF">SAE01_38450</name>
</gene>